<feature type="region of interest" description="Disordered" evidence="1">
    <location>
        <begin position="125"/>
        <end position="154"/>
    </location>
</feature>
<feature type="signal peptide" evidence="2">
    <location>
        <begin position="1"/>
        <end position="18"/>
    </location>
</feature>
<dbReference type="RefSeq" id="WP_074721404.1">
    <property type="nucleotide sequence ID" value="NZ_CBCRVS010000001.1"/>
</dbReference>
<organism evidence="3 4">
    <name type="scientific">Flavobacterium frigoris</name>
    <dbReference type="NCBI Taxonomy" id="229204"/>
    <lineage>
        <taxon>Bacteria</taxon>
        <taxon>Pseudomonadati</taxon>
        <taxon>Bacteroidota</taxon>
        <taxon>Flavobacteriia</taxon>
        <taxon>Flavobacteriales</taxon>
        <taxon>Flavobacteriaceae</taxon>
        <taxon>Flavobacterium</taxon>
    </lineage>
</organism>
<feature type="compositionally biased region" description="Basic and acidic residues" evidence="1">
    <location>
        <begin position="144"/>
        <end position="154"/>
    </location>
</feature>
<evidence type="ECO:0000313" key="4">
    <source>
        <dbReference type="Proteomes" id="UP000183658"/>
    </source>
</evidence>
<reference evidence="4" key="1">
    <citation type="submission" date="2016-10" db="EMBL/GenBank/DDBJ databases">
        <authorList>
            <person name="Varghese N."/>
            <person name="Submissions S."/>
        </authorList>
    </citation>
    <scope>NUCLEOTIDE SEQUENCE [LARGE SCALE GENOMIC DNA]</scope>
    <source>
        <strain evidence="4">DSM 15719</strain>
    </source>
</reference>
<feature type="compositionally biased region" description="Basic and acidic residues" evidence="1">
    <location>
        <begin position="68"/>
        <end position="93"/>
    </location>
</feature>
<protein>
    <recommendedName>
        <fullName evidence="5">LTXXQ motif family protein</fullName>
    </recommendedName>
</protein>
<dbReference type="AlphaFoldDB" id="A0A1H9FDT6"/>
<dbReference type="Proteomes" id="UP000183658">
    <property type="component" value="Unassembled WGS sequence"/>
</dbReference>
<feature type="region of interest" description="Disordered" evidence="1">
    <location>
        <begin position="67"/>
        <end position="93"/>
    </location>
</feature>
<dbReference type="EMBL" id="FOFZ01000002">
    <property type="protein sequence ID" value="SEQ35488.1"/>
    <property type="molecule type" value="Genomic_DNA"/>
</dbReference>
<name>A0A1H9FDT6_FLAFI</name>
<evidence type="ECO:0000313" key="3">
    <source>
        <dbReference type="EMBL" id="SEQ35488.1"/>
    </source>
</evidence>
<keyword evidence="4" id="KW-1185">Reference proteome</keyword>
<dbReference type="OrthoDB" id="956918at2"/>
<feature type="compositionally biased region" description="Basic residues" evidence="1">
    <location>
        <begin position="128"/>
        <end position="143"/>
    </location>
</feature>
<sequence>MKKLIIAALLVVSMTSFAQDRKDMPKRAEMEKFTPEQRNQLMLKKMTLELDLSAKQQEQMKSIIAEQTAKRESRMNEWKANKDTDSKLSSDERFARKSQMLDEQIAMKAKMKTILSADQFEKWDAMKSKHHKRGSHRMHKKMDHKMDHKKEMQK</sequence>
<evidence type="ECO:0000256" key="1">
    <source>
        <dbReference type="SAM" id="MobiDB-lite"/>
    </source>
</evidence>
<gene>
    <name evidence="3" type="ORF">SAMN05444355_102146</name>
</gene>
<evidence type="ECO:0000256" key="2">
    <source>
        <dbReference type="SAM" id="SignalP"/>
    </source>
</evidence>
<proteinExistence type="predicted"/>
<accession>A0A1H9FDT6</accession>
<feature type="chain" id="PRO_5010307640" description="LTXXQ motif family protein" evidence="2">
    <location>
        <begin position="19"/>
        <end position="154"/>
    </location>
</feature>
<evidence type="ECO:0008006" key="5">
    <source>
        <dbReference type="Google" id="ProtNLM"/>
    </source>
</evidence>
<keyword evidence="2" id="KW-0732">Signal</keyword>